<dbReference type="HAMAP" id="MF_00244">
    <property type="entry name" value="NaMN_adenylyltr"/>
    <property type="match status" value="1"/>
</dbReference>
<proteinExistence type="inferred from homology"/>
<dbReference type="NCBIfam" id="NF000841">
    <property type="entry name" value="PRK00071.1-4"/>
    <property type="match status" value="1"/>
</dbReference>
<sequence length="190" mass="22447">MTKKIVLYGGQFNPIHTAHMLVANEVFSQIKPDKFYFLPSYMAPLKTHEDYLDAKFRIKMIEMVIEELGFGDICYSELERKGQSYTYETLKSLVSDNPNADFYFVIGTDQYKQLDKWYEIDKLKQLITFIIVNRDTDFQEVENGMISINIPRMDISSSMIRERIKNHETINILVPHNVNNYIREEGFYED</sequence>
<keyword evidence="4 10" id="KW-0808">Transferase</keyword>
<dbReference type="Proteomes" id="UP000242547">
    <property type="component" value="Unassembled WGS sequence"/>
</dbReference>
<evidence type="ECO:0000256" key="7">
    <source>
        <dbReference type="ARBA" id="ARBA00022840"/>
    </source>
</evidence>
<comment type="function">
    <text evidence="1 10">Catalyzes the reversible adenylation of nicotinate mononucleotide (NaMN) to nicotinic acid adenine dinucleotide (NaAD).</text>
</comment>
<dbReference type="Proteomes" id="UP000242088">
    <property type="component" value="Unassembled WGS sequence"/>
</dbReference>
<dbReference type="InterPro" id="IPR014729">
    <property type="entry name" value="Rossmann-like_a/b/a_fold"/>
</dbReference>
<dbReference type="OrthoDB" id="5295945at2"/>
<gene>
    <name evidence="10" type="primary">nadD</name>
    <name evidence="12" type="ORF">BUY44_07905</name>
    <name evidence="14" type="ORF">BUY47_01180</name>
    <name evidence="13" type="ORF">BUY48_10715</name>
</gene>
<reference evidence="12" key="3">
    <citation type="submission" date="2018-03" db="EMBL/GenBank/DDBJ databases">
        <authorList>
            <person name="Keele B.F."/>
        </authorList>
    </citation>
    <scope>NUCLEOTIDE SEQUENCE</scope>
    <source>
        <strain evidence="13">SNUC 4143</strain>
        <strain evidence="12">SNUC 761</strain>
    </source>
</reference>
<comment type="pathway">
    <text evidence="2 10">Cofactor biosynthesis; NAD(+) biosynthesis; deamido-NAD(+) from nicotinate D-ribonucleotide: step 1/1.</text>
</comment>
<keyword evidence="6 10" id="KW-0547">Nucleotide-binding</keyword>
<dbReference type="GeneID" id="48887852"/>
<evidence type="ECO:0000313" key="14">
    <source>
        <dbReference type="EMBL" id="PTF15417.1"/>
    </source>
</evidence>
<accession>A0A2K4DJN4</accession>
<dbReference type="GO" id="GO:0009435">
    <property type="term" value="P:NAD+ biosynthetic process"/>
    <property type="evidence" value="ECO:0007669"/>
    <property type="project" value="UniProtKB-UniRule"/>
</dbReference>
<dbReference type="InterPro" id="IPR005248">
    <property type="entry name" value="NadD/NMNAT"/>
</dbReference>
<dbReference type="PANTHER" id="PTHR39321:SF3">
    <property type="entry name" value="PHOSPHOPANTETHEINE ADENYLYLTRANSFERASE"/>
    <property type="match status" value="1"/>
</dbReference>
<evidence type="ECO:0000259" key="11">
    <source>
        <dbReference type="Pfam" id="PF01467"/>
    </source>
</evidence>
<dbReference type="EC" id="2.7.7.18" evidence="10"/>
<evidence type="ECO:0000256" key="10">
    <source>
        <dbReference type="HAMAP-Rule" id="MF_00244"/>
    </source>
</evidence>
<dbReference type="CDD" id="cd02165">
    <property type="entry name" value="NMNAT"/>
    <property type="match status" value="1"/>
</dbReference>
<evidence type="ECO:0000256" key="5">
    <source>
        <dbReference type="ARBA" id="ARBA00022695"/>
    </source>
</evidence>
<dbReference type="UniPathway" id="UPA00253">
    <property type="reaction ID" value="UER00332"/>
</dbReference>
<evidence type="ECO:0000256" key="3">
    <source>
        <dbReference type="ARBA" id="ARBA00022642"/>
    </source>
</evidence>
<keyword evidence="7 10" id="KW-0067">ATP-binding</keyword>
<dbReference type="Gene3D" id="3.40.50.620">
    <property type="entry name" value="HUPs"/>
    <property type="match status" value="1"/>
</dbReference>
<evidence type="ECO:0000256" key="9">
    <source>
        <dbReference type="ARBA" id="ARBA00048721"/>
    </source>
</evidence>
<evidence type="ECO:0000256" key="8">
    <source>
        <dbReference type="ARBA" id="ARBA00023027"/>
    </source>
</evidence>
<name>A0A2K4DJN4_9STAP</name>
<dbReference type="Proteomes" id="UP000243350">
    <property type="component" value="Unassembled WGS sequence"/>
</dbReference>
<comment type="catalytic activity">
    <reaction evidence="9 10">
        <text>nicotinate beta-D-ribonucleotide + ATP + H(+) = deamido-NAD(+) + diphosphate</text>
        <dbReference type="Rhea" id="RHEA:22860"/>
        <dbReference type="ChEBI" id="CHEBI:15378"/>
        <dbReference type="ChEBI" id="CHEBI:30616"/>
        <dbReference type="ChEBI" id="CHEBI:33019"/>
        <dbReference type="ChEBI" id="CHEBI:57502"/>
        <dbReference type="ChEBI" id="CHEBI:58437"/>
        <dbReference type="EC" id="2.7.7.18"/>
    </reaction>
</comment>
<dbReference type="EMBL" id="PYZI01000001">
    <property type="protein sequence ID" value="PTF15417.1"/>
    <property type="molecule type" value="Genomic_DNA"/>
</dbReference>
<dbReference type="NCBIfam" id="NF000840">
    <property type="entry name" value="PRK00071.1-3"/>
    <property type="match status" value="1"/>
</dbReference>
<dbReference type="AlphaFoldDB" id="A0A2K4DJN4"/>
<dbReference type="GO" id="GO:0005524">
    <property type="term" value="F:ATP binding"/>
    <property type="evidence" value="ECO:0007669"/>
    <property type="project" value="UniProtKB-KW"/>
</dbReference>
<dbReference type="GO" id="GO:0004515">
    <property type="term" value="F:nicotinate-nucleotide adenylyltransferase activity"/>
    <property type="evidence" value="ECO:0007669"/>
    <property type="project" value="UniProtKB-UniRule"/>
</dbReference>
<dbReference type="EMBL" id="PYZL01000051">
    <property type="protein sequence ID" value="PTE72598.1"/>
    <property type="molecule type" value="Genomic_DNA"/>
</dbReference>
<dbReference type="Pfam" id="PF01467">
    <property type="entry name" value="CTP_transf_like"/>
    <property type="match status" value="1"/>
</dbReference>
<reference evidence="15 16" key="1">
    <citation type="journal article" date="2016" name="Front. Microbiol.">
        <title>Comprehensive Phylogenetic Analysis of Bovine Non-aureus Staphylococci Species Based on Whole-Genome Sequencing.</title>
        <authorList>
            <person name="Naushad S."/>
            <person name="Barkema H.W."/>
            <person name="Luby C."/>
            <person name="Condas L.A."/>
            <person name="Nobrega D.B."/>
            <person name="Carson D.A."/>
            <person name="De Buck J."/>
        </authorList>
    </citation>
    <scope>NUCLEOTIDE SEQUENCE [LARGE SCALE GENOMIC DNA]</scope>
    <source>
        <strain evidence="14 15">SNUC 1409</strain>
        <strain evidence="13 17">SNUC 4143</strain>
        <strain evidence="12 16">SNUC 761</strain>
    </source>
</reference>
<dbReference type="SUPFAM" id="SSF52374">
    <property type="entry name" value="Nucleotidylyl transferase"/>
    <property type="match status" value="1"/>
</dbReference>
<dbReference type="InterPro" id="IPR004821">
    <property type="entry name" value="Cyt_trans-like"/>
</dbReference>
<evidence type="ECO:0000313" key="16">
    <source>
        <dbReference type="Proteomes" id="UP000242547"/>
    </source>
</evidence>
<keyword evidence="5 10" id="KW-0548">Nucleotidyltransferase</keyword>
<keyword evidence="8 10" id="KW-0520">NAD</keyword>
<evidence type="ECO:0000256" key="4">
    <source>
        <dbReference type="ARBA" id="ARBA00022679"/>
    </source>
</evidence>
<evidence type="ECO:0000256" key="1">
    <source>
        <dbReference type="ARBA" id="ARBA00002324"/>
    </source>
</evidence>
<feature type="domain" description="Cytidyltransferase-like" evidence="11">
    <location>
        <begin position="7"/>
        <end position="163"/>
    </location>
</feature>
<evidence type="ECO:0000313" key="17">
    <source>
        <dbReference type="Proteomes" id="UP000243350"/>
    </source>
</evidence>
<evidence type="ECO:0000313" key="13">
    <source>
        <dbReference type="EMBL" id="PTF11201.1"/>
    </source>
</evidence>
<reference evidence="14" key="2">
    <citation type="submission" date="2018-03" db="EMBL/GenBank/DDBJ databases">
        <authorList>
            <person name="Naushad S."/>
        </authorList>
    </citation>
    <scope>NUCLEOTIDE SEQUENCE</scope>
    <source>
        <strain evidence="14">SNUC 1409</strain>
    </source>
</reference>
<organism evidence="12 16">
    <name type="scientific">Staphylococcus devriesei</name>
    <dbReference type="NCBI Taxonomy" id="586733"/>
    <lineage>
        <taxon>Bacteria</taxon>
        <taxon>Bacillati</taxon>
        <taxon>Bacillota</taxon>
        <taxon>Bacilli</taxon>
        <taxon>Bacillales</taxon>
        <taxon>Staphylococcaceae</taxon>
        <taxon>Staphylococcus</taxon>
    </lineage>
</organism>
<dbReference type="PANTHER" id="PTHR39321">
    <property type="entry name" value="NICOTINATE-NUCLEOTIDE ADENYLYLTRANSFERASE-RELATED"/>
    <property type="match status" value="1"/>
</dbReference>
<keyword evidence="3 10" id="KW-0662">Pyridine nucleotide biosynthesis</keyword>
<dbReference type="EMBL" id="PYZH01000101">
    <property type="protein sequence ID" value="PTF11201.1"/>
    <property type="molecule type" value="Genomic_DNA"/>
</dbReference>
<comment type="similarity">
    <text evidence="10">Belongs to the NadD family.</text>
</comment>
<dbReference type="NCBIfam" id="TIGR00482">
    <property type="entry name" value="nicotinate (nicotinamide) nucleotide adenylyltransferase"/>
    <property type="match status" value="1"/>
</dbReference>
<comment type="caution">
    <text evidence="12">The sequence shown here is derived from an EMBL/GenBank/DDBJ whole genome shotgun (WGS) entry which is preliminary data.</text>
</comment>
<evidence type="ECO:0000313" key="12">
    <source>
        <dbReference type="EMBL" id="PTE72598.1"/>
    </source>
</evidence>
<evidence type="ECO:0000256" key="6">
    <source>
        <dbReference type="ARBA" id="ARBA00022741"/>
    </source>
</evidence>
<evidence type="ECO:0000313" key="15">
    <source>
        <dbReference type="Proteomes" id="UP000242088"/>
    </source>
</evidence>
<evidence type="ECO:0000256" key="2">
    <source>
        <dbReference type="ARBA" id="ARBA00005019"/>
    </source>
</evidence>
<protein>
    <recommendedName>
        <fullName evidence="10">Probable nicotinate-nucleotide adenylyltransferase</fullName>
        <ecNumber evidence="10">2.7.7.18</ecNumber>
    </recommendedName>
    <alternativeName>
        <fullName evidence="10">Deamido-NAD(+) diphosphorylase</fullName>
    </alternativeName>
    <alternativeName>
        <fullName evidence="10">Deamido-NAD(+) pyrophosphorylase</fullName>
    </alternativeName>
    <alternativeName>
        <fullName evidence="10">Nicotinate mononucleotide adenylyltransferase</fullName>
        <shortName evidence="10">NaMN adenylyltransferase</shortName>
    </alternativeName>
</protein>
<keyword evidence="15" id="KW-1185">Reference proteome</keyword>
<dbReference type="RefSeq" id="WP_103167095.1">
    <property type="nucleotide sequence ID" value="NZ_CP130489.1"/>
</dbReference>